<dbReference type="Proteomes" id="UP000694005">
    <property type="component" value="Chromosome A03"/>
</dbReference>
<dbReference type="InterPro" id="IPR031801">
    <property type="entry name" value="VIR_N"/>
</dbReference>
<keyword evidence="10" id="KW-0508">mRNA splicing</keyword>
<dbReference type="GO" id="GO:0008380">
    <property type="term" value="P:RNA splicing"/>
    <property type="evidence" value="ECO:0007669"/>
    <property type="project" value="UniProtKB-KW"/>
</dbReference>
<comment type="catalytic activity">
    <reaction evidence="12">
        <text>NAD(+) + H2O = ADP-D-ribose + nicotinamide + H(+)</text>
        <dbReference type="Rhea" id="RHEA:16301"/>
        <dbReference type="ChEBI" id="CHEBI:15377"/>
        <dbReference type="ChEBI" id="CHEBI:15378"/>
        <dbReference type="ChEBI" id="CHEBI:17154"/>
        <dbReference type="ChEBI" id="CHEBI:57540"/>
        <dbReference type="ChEBI" id="CHEBI:57967"/>
        <dbReference type="EC" id="3.2.2.6"/>
    </reaction>
    <physiologicalReaction direction="left-to-right" evidence="12">
        <dbReference type="Rhea" id="RHEA:16302"/>
    </physiologicalReaction>
</comment>
<dbReference type="SMART" id="SM00382">
    <property type="entry name" value="AAA"/>
    <property type="match status" value="1"/>
</dbReference>
<accession>A0A8D9GK50</accession>
<dbReference type="GO" id="GO:0061809">
    <property type="term" value="F:NAD+ nucleosidase activity, cyclic ADP-ribose generating"/>
    <property type="evidence" value="ECO:0007669"/>
    <property type="project" value="UniProtKB-EC"/>
</dbReference>
<dbReference type="InterPro" id="IPR000157">
    <property type="entry name" value="TIR_dom"/>
</dbReference>
<evidence type="ECO:0000256" key="3">
    <source>
        <dbReference type="ARBA" id="ARBA00008371"/>
    </source>
</evidence>
<dbReference type="PANTHER" id="PTHR23185:SF0">
    <property type="entry name" value="PROTEIN VIRILIZER HOMOLOG"/>
    <property type="match status" value="1"/>
</dbReference>
<evidence type="ECO:0000256" key="7">
    <source>
        <dbReference type="ARBA" id="ARBA00022737"/>
    </source>
</evidence>
<dbReference type="Gramene" id="A03p34380.2_BraZ1">
    <property type="protein sequence ID" value="A03p34380.2_BraZ1.CDS"/>
    <property type="gene ID" value="A03g34380.2_BraZ1"/>
</dbReference>
<evidence type="ECO:0000256" key="12">
    <source>
        <dbReference type="ARBA" id="ARBA00047304"/>
    </source>
</evidence>
<dbReference type="UniPathway" id="UPA00143"/>
<dbReference type="Pfam" id="PF07725">
    <property type="entry name" value="LRR_3"/>
    <property type="match status" value="1"/>
</dbReference>
<dbReference type="FunFam" id="3.40.50.10140:FF:000007">
    <property type="entry name" value="Disease resistance protein (TIR-NBS-LRR class)"/>
    <property type="match status" value="1"/>
</dbReference>
<dbReference type="EMBL" id="LS974619">
    <property type="protein sequence ID" value="CAG7882095.1"/>
    <property type="molecule type" value="Genomic_DNA"/>
</dbReference>
<gene>
    <name evidence="15" type="ORF">BRAPAZ1V2_A03P34380.2</name>
</gene>
<dbReference type="SUPFAM" id="SSF52058">
    <property type="entry name" value="L domain-like"/>
    <property type="match status" value="1"/>
</dbReference>
<evidence type="ECO:0000256" key="8">
    <source>
        <dbReference type="ARBA" id="ARBA00022801"/>
    </source>
</evidence>
<dbReference type="Pfam" id="PF23282">
    <property type="entry name" value="WHD_ROQ1"/>
    <property type="match status" value="1"/>
</dbReference>
<feature type="compositionally biased region" description="Low complexity" evidence="13">
    <location>
        <begin position="1652"/>
        <end position="1663"/>
    </location>
</feature>
<evidence type="ECO:0000256" key="1">
    <source>
        <dbReference type="ARBA" id="ARBA00004123"/>
    </source>
</evidence>
<dbReference type="SUPFAM" id="SSF52540">
    <property type="entry name" value="P-loop containing nucleoside triphosphate hydrolases"/>
    <property type="match status" value="1"/>
</dbReference>
<dbReference type="Pfam" id="PF25553">
    <property type="entry name" value="BTB-POZ_ANK-like"/>
    <property type="match status" value="1"/>
</dbReference>
<keyword evidence="8" id="KW-0378">Hydrolase</keyword>
<dbReference type="Gene3D" id="3.80.10.10">
    <property type="entry name" value="Ribonuclease Inhibitor"/>
    <property type="match status" value="2"/>
</dbReference>
<evidence type="ECO:0000256" key="5">
    <source>
        <dbReference type="ARBA" id="ARBA00022614"/>
    </source>
</evidence>
<protein>
    <recommendedName>
        <fullName evidence="4">ADP-ribosyl cyclase/cyclic ADP-ribose hydrolase</fullName>
        <ecNumber evidence="4">3.2.2.6</ecNumber>
    </recommendedName>
</protein>
<feature type="region of interest" description="Disordered" evidence="13">
    <location>
        <begin position="1644"/>
        <end position="1663"/>
    </location>
</feature>
<dbReference type="GO" id="GO:0005634">
    <property type="term" value="C:nucleus"/>
    <property type="evidence" value="ECO:0007669"/>
    <property type="project" value="UniProtKB-SubCell"/>
</dbReference>
<dbReference type="PRINTS" id="PR00364">
    <property type="entry name" value="DISEASERSIST"/>
</dbReference>
<dbReference type="SUPFAM" id="SSF48371">
    <property type="entry name" value="ARM repeat"/>
    <property type="match status" value="1"/>
</dbReference>
<evidence type="ECO:0000256" key="13">
    <source>
        <dbReference type="SAM" id="MobiDB-lite"/>
    </source>
</evidence>
<dbReference type="Pfam" id="PF15912">
    <property type="entry name" value="VIR_N"/>
    <property type="match status" value="1"/>
</dbReference>
<proteinExistence type="inferred from homology"/>
<dbReference type="GO" id="GO:0007165">
    <property type="term" value="P:signal transduction"/>
    <property type="evidence" value="ECO:0007669"/>
    <property type="project" value="InterPro"/>
</dbReference>
<keyword evidence="9" id="KW-0520">NAD</keyword>
<dbReference type="InterPro" id="IPR058039">
    <property type="entry name" value="At3g05675-like_ankyrin"/>
</dbReference>
<dbReference type="SUPFAM" id="SSF54695">
    <property type="entry name" value="POZ domain"/>
    <property type="match status" value="1"/>
</dbReference>
<feature type="compositionally biased region" description="Low complexity" evidence="13">
    <location>
        <begin position="2090"/>
        <end position="2122"/>
    </location>
</feature>
<dbReference type="SMART" id="SM00255">
    <property type="entry name" value="TIR"/>
    <property type="match status" value="1"/>
</dbReference>
<feature type="compositionally biased region" description="Polar residues" evidence="13">
    <location>
        <begin position="1947"/>
        <end position="1969"/>
    </location>
</feature>
<keyword evidence="7" id="KW-0677">Repeat</keyword>
<dbReference type="Pfam" id="PF01582">
    <property type="entry name" value="TIR"/>
    <property type="match status" value="1"/>
</dbReference>
<dbReference type="CDD" id="cd00267">
    <property type="entry name" value="ABC_ATPase"/>
    <property type="match status" value="1"/>
</dbReference>
<dbReference type="InterPro" id="IPR003593">
    <property type="entry name" value="AAA+_ATPase"/>
</dbReference>
<comment type="subcellular location">
    <subcellularLocation>
        <location evidence="1">Nucleus</location>
    </subcellularLocation>
</comment>
<dbReference type="InterPro" id="IPR011333">
    <property type="entry name" value="SKP1/BTB/POZ_sf"/>
</dbReference>
<evidence type="ECO:0000313" key="16">
    <source>
        <dbReference type="Proteomes" id="UP000694005"/>
    </source>
</evidence>
<dbReference type="InterPro" id="IPR011713">
    <property type="entry name" value="Leu-rich_rpt_3"/>
</dbReference>
<feature type="region of interest" description="Disordered" evidence="13">
    <location>
        <begin position="1845"/>
        <end position="2072"/>
    </location>
</feature>
<evidence type="ECO:0000256" key="10">
    <source>
        <dbReference type="ARBA" id="ARBA00023187"/>
    </source>
</evidence>
<dbReference type="GO" id="GO:0043531">
    <property type="term" value="F:ADP binding"/>
    <property type="evidence" value="ECO:0007669"/>
    <property type="project" value="InterPro"/>
</dbReference>
<dbReference type="EC" id="3.2.2.6" evidence="4"/>
<dbReference type="PANTHER" id="PTHR23185">
    <property type="entry name" value="PROTEIN VIRILIZER HOMOLOG"/>
    <property type="match status" value="1"/>
</dbReference>
<dbReference type="InterPro" id="IPR016024">
    <property type="entry name" value="ARM-type_fold"/>
</dbReference>
<evidence type="ECO:0000256" key="6">
    <source>
        <dbReference type="ARBA" id="ARBA00022664"/>
    </source>
</evidence>
<evidence type="ECO:0000256" key="11">
    <source>
        <dbReference type="ARBA" id="ARBA00023242"/>
    </source>
</evidence>
<dbReference type="InterPro" id="IPR058192">
    <property type="entry name" value="WHD_ROQ1-like"/>
</dbReference>
<feature type="compositionally biased region" description="Polar residues" evidence="13">
    <location>
        <begin position="2022"/>
        <end position="2051"/>
    </location>
</feature>
<comment type="similarity">
    <text evidence="3">Belongs to the vir family.</text>
</comment>
<feature type="compositionally biased region" description="Low complexity" evidence="13">
    <location>
        <begin position="1906"/>
        <end position="1925"/>
    </location>
</feature>
<dbReference type="InterPro" id="IPR027417">
    <property type="entry name" value="P-loop_NTPase"/>
</dbReference>
<feature type="domain" description="TIR" evidence="14">
    <location>
        <begin position="2693"/>
        <end position="2856"/>
    </location>
</feature>
<dbReference type="PROSITE" id="PS50104">
    <property type="entry name" value="TIR"/>
    <property type="match status" value="1"/>
</dbReference>
<evidence type="ECO:0000313" key="15">
    <source>
        <dbReference type="EMBL" id="CAG7882095.1"/>
    </source>
</evidence>
<feature type="compositionally biased region" description="Acidic residues" evidence="13">
    <location>
        <begin position="3746"/>
        <end position="3758"/>
    </location>
</feature>
<dbReference type="InterPro" id="IPR035897">
    <property type="entry name" value="Toll_tir_struct_dom_sf"/>
</dbReference>
<sequence>MKFSLISSSFGANPKNLKRRLNKKSFIGVYSPSPPPLLRVAFSLSLYNPQKTGSDSLDMVRSEPCVLFAQTFVHPQLDEYVDEVIFAEPVIITACEFLEQNASSSSQAVSLLGATSPPSFALEVFVRCEGESKFKRLCNPFLYTPSAPYPLEVEAVVTNHLVVRGSYRSLSLIVYGNIVKDLGQYNIILEGRSVTDIVNSTEGNLEDLPLVLHSVNRTIEECLSSLDIVSLPLAAVDVPVEVKRLLQLLVKVFDQLATDDVLNKFVDTVVSGVSSYVTDNVDFFLKNKNCTAVASSVDSGIFHDITDKVKKDILDLNEIQESDVPLGSSELLSFLESETNLATSQQLVDMLSPYIQFESDSLCTAFPQLSKGKATLLGLSLAFLLCSGREGCLHFVNSGGMDQLVFLFGHDVQNSTTITLLLLGVVEQATRHAVGCEGFLGWWPREDGSIPSGKSEGYCLLLKLLMQKPCHEVASLAIYILHRLRIYEIVSRYEFAVLSALESLSNSHGAATHNLNMLSDAKSQLQKLQKLMNSLGSVEDPSPSAYAERSLVFDHSEGWLSYKATSKLTASWACPFSNSGTDSHMLSLLKERGFLPLSAALLSIPGLHSELGDILDVFTDIAMFIGNIILSLMFSRTGLSFLLHHSQLTATIIQSLKGSVDLNKEECVPLRYASVLISKGFTCSLLEIGINLEVHLRVVSAVDRLLKSSPQTEEFLGILWELRDVSRSDCGREALLTLGVFPEALAVLIEALNSVKDTDPAVENSGISPLNLAICHSAAEIFEVIVSDSTVSCLHAWIEHAPVLHKALHTLSPGGSNRKDAPSRLLKWIDAGVVYHKHGVVGLLRYAAVLASGGDAQLSSSSILALDLTSAENGVGESSNVSEMNGLDNLEKVILEKSFEGVNLSDSSISQLTTALRILALISDNTTVAAALYDEGAVTVVYAILVNCSFMFERSSNIYDYLVDDDHGCSSISDFLSERNREQSLVDLLIPSLVLLISVLQRLQDSKEQYRNTKLMKALLRLHREVSPKLAACAADLSSHYPDSALGFGAVCHLIVSALVCWPVYGWMPGLFHSLLTGFQTSSVPALGPKETCSFLCILSDILPEEGVWFWKSGMPLLSGLRKLAVGTLMSPQKEKQINWYLEPAPLEKLLNYLTPNLDKIAKIIQHHAVSALVVIQDMLRVFIVRIACQRVEHASILLRPIFASIREGILDESSTRETEAYKVYRYLNFLASLLEHPQSKGLLLEEGIVQLLVEVLQRCYDSTYPSEDRVQEFGIVSESSVIRWCIPVFRSISLLCHSQVPLSCFPKKELLASLSAKDCASIFPFVLKFCQVLPIGNELLSCLCAFKDLVSCSEGQDCLVSLLVHLFSGLENPAYDTNNLSLDQVEMKKNPPFLSCWIKLLNSVNSKDGLSVLAIKAVNVLSVSSIRLCIDGKSLDSKKVAAIKSLFGLPSDFSDTDTFRVENIGLIEQMVTLLSSMTSGSDTSATAEMKPCLHEVSQSLLSLLKDGNIDDITSIKIALVSTENFDMNDVDSENIEDDFLQRGLEDKFWWECPETLPERLPQSSLSAKRKLPTVESSSRRAKGENSSVDIPTQSSIQRVGSASLPPAPTRRDTFRQRKTNTSRPPSMHVDDYVARERSIDTAGNSNAITISRAGSSSGRPPSVHVDEYMARERRGQNPSTIVVGEATAQVKTPTPARETEKAAGKPKQFKADPDDDLQGIDIVFDGEECEGADDKLPFLQPDENLMQPAPVMVEQNSPHSIVEETESDANGSSQFSHMGTPLASNVDENAQSEYSSRISVSRPEMSLIREPSISSDRKFVEQADETNKMAPLKSEPGFVPGYNNIPGSSGQNLMDPRVGPQGFYSKSSQQQHSGHIQGGFSGRGVYDQKMLPNQPPLPLVPPPSSSHVMQHSSDSLSNQSSPFSRGTPSSGGGPIRHMPPHPSAIPQYSSNPYASLPPRTSTVQTFGYNQGGAGTTEQQQQSGPGIDPQPGTGMTSYPPPNLMQSGYSRPFYGNPMHQGGDKQQQNMLPVPQSLNPHSIPQQLPSMQLQRPMQPPQHVRPPMQISQPSEQGISLQNQYQIPLHPMQMMQQPQVQPYYHPPQQQEISHVQQPQPQQQAVQGQQGAGTSQRQESGMSLHDYLQSPETIQALLSNREKLCELLEQNPKLMQMLQVVFKCLSHFFIVFAYSAAEINIKFTGKISAFYSMEPPDDQQAEASYTFGDRSTSDIVVRLRNEEGRDDWIYCHSKILTEKSRYFADRLSDKWPTCKILDSRYCVEVICQESDYDHHINLLRLLYVVGSSDDDVPGDHHLCHNVKSALGILCVAKELDCPLVVTACVNYLEAVPWEEGEEEEMLRVVPMIGPEAEPVLARLQPVDPSAVAGIFSSGFRFATSSPPQPLCDIKASAQEQIEYMITEDDDAPLLIADEVIKLEVKECVKSLFARFFQCLEEVTSKNGLSLKMVVSDLSWAFQILTKMEMVRDFVVTWVDTSEKLVKVVEAMETAAETVEIRVKVTEVTSKVVEAIGYGTVILPTVKRLQMVKLWLPFVRETKPLVDSAGSNQEEDKEEGVRCKIDGEIWQALESSFVSIILALPSSDQAEILNEWLSKNGVYPDLTEAFEVWCYRSKVAKRRLVHLLTDPLHLKGSQDLAVYTSYPVSSSDLRTFAIIFVLLLTMMASSSSSSASSSSSLAPVWLYHVFLSFRGDDVRKGFLSHVLKEFKGKGINVFIDNEIKRGKSVGPELVKAIRHSRVAVVLLSPNYASSSWCLDELVEIMKCREVGQTVLTIFYNVDPSDVRKQTGDFGKAFDETCVGKTEEVKQAWRQSLNDVSGIAGYHSSNCGSEADLINNVASDVMAVLGLTLSKYFDDFVGIDARITEIKSKFILQSEQVKVIGILGPVGTGKTTTARVLYNQLSPAFPFSTFLENISGSYEKPCGNDYQLKLRLQKHLLSQIFSKGDIEVRHLRGARKMPSNKKVLVVFDEVDNWWQLEEMAKQPGWVGVGSIVIITTEDRKLLEALGLGIDHIYEMTYPISYESLQIFCQYAFGQKYPDHGFERLSWEVTRLAGDLPLGLSVMGSYLRGMSRDGWIKALPWLTRTLDREIESTLRFSYDALGDNERTLFLYLACFFAGFKVDRFKRCFANSSLEVDHGLDVLVQKSLIYIEYTRVQMHRLLKQMGREIVKKQSMENPENPQFLMDTKEIFDALDEDTGTGNVLGIRFSTKEKIQIRKSAFQGMHNLQFLYFDSKTLCTPEGLDCLPHKLRLLHWQKCPLRVWPSKFSGKFLVELFMRVSKLEMLWEGVKPLPCLKIFDLSFAENLKYLPDLSKATSLEELRLKSCRSLLELTSSIGNATKLYRLDISECRNIRDFPNVSDSIVELKLCDTGIKEVPARIDNLFRLRKLIMCGCEKLKTISPNISKLENLEFLSLSNKGYCLHDHYEDDEKIHKCCDLFEAIVEWGPDFRRSWILQSDLDVHYILPKCLPKKALTSPISLRLRSFDGIKTIPDCIRRLSRLIKLDVKECRRQLVALPPLPDSLLSLDAQGCASLKRIDSSSFQNPNICLKFARCFNLKQKARMLIQTSACKYAVLPGEKVPSHFTHRASSSSLTITSTPRPLPSYFRFKACLLLSKVYDQPGDNNDDDEKEGEKSLTSMSYSVWGKQNGRTVGSGSNQLLMPALYGNKQHLFIFEDSFSLNKVFPEAEETTFSKLTFAFRVHDETCKVKGCGVRLLEANNESAGGEDEENDYNHNDNDDDEDEDDEGSDGDNNKVVENDDVMPHSSDSLYNQSSPFATSSPPQPLCDIKASAQDKLSI</sequence>
<evidence type="ECO:0000256" key="9">
    <source>
        <dbReference type="ARBA" id="ARBA00023027"/>
    </source>
</evidence>
<evidence type="ECO:0000256" key="2">
    <source>
        <dbReference type="ARBA" id="ARBA00004906"/>
    </source>
</evidence>
<evidence type="ECO:0000256" key="4">
    <source>
        <dbReference type="ARBA" id="ARBA00011982"/>
    </source>
</evidence>
<dbReference type="InterPro" id="IPR036390">
    <property type="entry name" value="WH_DNA-bd_sf"/>
</dbReference>
<dbReference type="FunFam" id="1.10.8.430:FF:000002">
    <property type="entry name" value="Disease resistance protein (TIR-NBS-LRR class)"/>
    <property type="match status" value="1"/>
</dbReference>
<dbReference type="InterPro" id="IPR032675">
    <property type="entry name" value="LRR_dom_sf"/>
</dbReference>
<dbReference type="SUPFAM" id="SSF46785">
    <property type="entry name" value="Winged helix' DNA-binding domain"/>
    <property type="match status" value="1"/>
</dbReference>
<feature type="compositionally biased region" description="Polar residues" evidence="13">
    <location>
        <begin position="1585"/>
        <end position="1601"/>
    </location>
</feature>
<feature type="region of interest" description="Disordered" evidence="13">
    <location>
        <begin position="1562"/>
        <end position="1630"/>
    </location>
</feature>
<dbReference type="SUPFAM" id="SSF52200">
    <property type="entry name" value="Toll/Interleukin receptor TIR domain"/>
    <property type="match status" value="1"/>
</dbReference>
<organism evidence="15 16">
    <name type="scientific">Brassica campestris</name>
    <name type="common">Field mustard</name>
    <dbReference type="NCBI Taxonomy" id="3711"/>
    <lineage>
        <taxon>Eukaryota</taxon>
        <taxon>Viridiplantae</taxon>
        <taxon>Streptophyta</taxon>
        <taxon>Embryophyta</taxon>
        <taxon>Tracheophyta</taxon>
        <taxon>Spermatophyta</taxon>
        <taxon>Magnoliopsida</taxon>
        <taxon>eudicotyledons</taxon>
        <taxon>Gunneridae</taxon>
        <taxon>Pentapetalae</taxon>
        <taxon>rosids</taxon>
        <taxon>malvids</taxon>
        <taxon>Brassicales</taxon>
        <taxon>Brassicaceae</taxon>
        <taxon>Brassiceae</taxon>
        <taxon>Brassica</taxon>
    </lineage>
</organism>
<dbReference type="Gene3D" id="3.40.50.300">
    <property type="entry name" value="P-loop containing nucleotide triphosphate hydrolases"/>
    <property type="match status" value="1"/>
</dbReference>
<feature type="region of interest" description="Disordered" evidence="13">
    <location>
        <begin position="2090"/>
        <end position="2135"/>
    </location>
</feature>
<feature type="region of interest" description="Disordered" evidence="13">
    <location>
        <begin position="3728"/>
        <end position="3807"/>
    </location>
</feature>
<keyword evidence="6" id="KW-0507">mRNA processing</keyword>
<dbReference type="Gene3D" id="3.30.710.10">
    <property type="entry name" value="Potassium Channel Kv1.1, Chain A"/>
    <property type="match status" value="1"/>
</dbReference>
<comment type="pathway">
    <text evidence="2">Protein modification; protein ubiquitination.</text>
</comment>
<feature type="compositionally biased region" description="Polar residues" evidence="13">
    <location>
        <begin position="2125"/>
        <end position="2134"/>
    </location>
</feature>
<feature type="compositionally biased region" description="Pro residues" evidence="13">
    <location>
        <begin position="1894"/>
        <end position="1905"/>
    </location>
</feature>
<feature type="region of interest" description="Disordered" evidence="13">
    <location>
        <begin position="1689"/>
        <end position="1718"/>
    </location>
</feature>
<dbReference type="GO" id="GO:0006397">
    <property type="term" value="P:mRNA processing"/>
    <property type="evidence" value="ECO:0007669"/>
    <property type="project" value="UniProtKB-KW"/>
</dbReference>
<reference evidence="15 16" key="1">
    <citation type="submission" date="2021-07" db="EMBL/GenBank/DDBJ databases">
        <authorList>
            <consortium name="Genoscope - CEA"/>
            <person name="William W."/>
        </authorList>
    </citation>
    <scope>NUCLEOTIDE SEQUENCE [LARGE SCALE GENOMIC DNA]</scope>
</reference>
<dbReference type="InterPro" id="IPR026736">
    <property type="entry name" value="Virilizer"/>
</dbReference>
<evidence type="ECO:0000259" key="14">
    <source>
        <dbReference type="PROSITE" id="PS50104"/>
    </source>
</evidence>
<dbReference type="InterPro" id="IPR042197">
    <property type="entry name" value="Apaf_helical"/>
</dbReference>
<dbReference type="Gene3D" id="1.10.8.430">
    <property type="entry name" value="Helical domain of apoptotic protease-activating factors"/>
    <property type="match status" value="1"/>
</dbReference>
<name>A0A8D9GK50_BRACM</name>
<keyword evidence="11" id="KW-0539">Nucleus</keyword>
<dbReference type="GO" id="GO:0016567">
    <property type="term" value="P:protein ubiquitination"/>
    <property type="evidence" value="ECO:0007669"/>
    <property type="project" value="UniProtKB-UniPathway"/>
</dbReference>
<keyword evidence="5" id="KW-0433">Leucine-rich repeat</keyword>
<feature type="compositionally biased region" description="Polar residues" evidence="13">
    <location>
        <begin position="3774"/>
        <end position="3789"/>
    </location>
</feature>
<dbReference type="Gene3D" id="3.40.50.10140">
    <property type="entry name" value="Toll/interleukin-1 receptor homology (TIR) domain"/>
    <property type="match status" value="1"/>
</dbReference>